<evidence type="ECO:0000313" key="2">
    <source>
        <dbReference type="EMBL" id="AWI52853.1"/>
    </source>
</evidence>
<keyword evidence="1" id="KW-0812">Transmembrane</keyword>
<reference evidence="2 3" key="1">
    <citation type="submission" date="2018-05" db="EMBL/GenBank/DDBJ databases">
        <title>complete genome sequence of Aquabacterium olei NBRC 110486.</title>
        <authorList>
            <person name="Tang B."/>
            <person name="Chang J."/>
            <person name="Zhang L."/>
            <person name="Yang H."/>
        </authorList>
    </citation>
    <scope>NUCLEOTIDE SEQUENCE [LARGE SCALE GENOMIC DNA]</scope>
    <source>
        <strain evidence="2 3">NBRC 110486</strain>
    </source>
</reference>
<dbReference type="Proteomes" id="UP000244892">
    <property type="component" value="Chromosome"/>
</dbReference>
<accession>A0A2U8FPB6</accession>
<evidence type="ECO:0008006" key="4">
    <source>
        <dbReference type="Google" id="ProtNLM"/>
    </source>
</evidence>
<feature type="transmembrane region" description="Helical" evidence="1">
    <location>
        <begin position="216"/>
        <end position="238"/>
    </location>
</feature>
<feature type="transmembrane region" description="Helical" evidence="1">
    <location>
        <begin position="333"/>
        <end position="350"/>
    </location>
</feature>
<sequence>MLEFVRRRPLWAAWLTVLVWLLSYVAVKLGSVAGLDIDGAEQVYFAQSWQLGYGTRQPPLYTWMLLALRPDGGSWPVALEVARYAVLLAWLGGTQALARACGASPGRQALVVVAHLGFLLAMWRVHDSLTHTVLAAALTTWGSAAAIKALRRPAWWPVVGLLAALACLAKLNAALWCASAVLAWAWLQWRTRDEAPAASLVQTGLKAPRPGWLAHLAWLGLALLLFAALLGPYAQWWWVQREVSDLPRRVLLPSDAVPPWQPPLQLALGTLEYLMLTPALLAGVAWCLRWRHRLPRQVLPGGLRWLAAQTLVGLLVLAGVVTALKGAHFTPRWLWPVLPGATVWLVLWACEVAEQHARQTTDRRWPRRLVGVAVGVALLSIAVSALRWWEPERTAQRCRNCWTDRPAVAFSHALHQWHGEPLRVITGDDHLAGILSAADGRDLTWTAVSPDLPPPQGFATTPWTCVAAWVDMDAPQDPPAELMARTRGAWLGPVQHQTWPLRLAPQRRLWLQSVILDPAVCDRAHP</sequence>
<feature type="transmembrane region" description="Helical" evidence="1">
    <location>
        <begin position="370"/>
        <end position="389"/>
    </location>
</feature>
<dbReference type="RefSeq" id="WP_109035328.1">
    <property type="nucleotide sequence ID" value="NZ_CP029210.1"/>
</dbReference>
<keyword evidence="3" id="KW-1185">Reference proteome</keyword>
<feature type="transmembrane region" description="Helical" evidence="1">
    <location>
        <begin position="109"/>
        <end position="126"/>
    </location>
</feature>
<dbReference type="AlphaFoldDB" id="A0A2U8FPB6"/>
<organism evidence="2 3">
    <name type="scientific">Aquabacterium olei</name>
    <dbReference type="NCBI Taxonomy" id="1296669"/>
    <lineage>
        <taxon>Bacteria</taxon>
        <taxon>Pseudomonadati</taxon>
        <taxon>Pseudomonadota</taxon>
        <taxon>Betaproteobacteria</taxon>
        <taxon>Burkholderiales</taxon>
        <taxon>Aquabacterium</taxon>
    </lineage>
</organism>
<keyword evidence="1" id="KW-1133">Transmembrane helix</keyword>
<evidence type="ECO:0000313" key="3">
    <source>
        <dbReference type="Proteomes" id="UP000244892"/>
    </source>
</evidence>
<feature type="transmembrane region" description="Helical" evidence="1">
    <location>
        <begin position="154"/>
        <end position="187"/>
    </location>
</feature>
<dbReference type="KEGG" id="aon:DEH84_05010"/>
<gene>
    <name evidence="2" type="ORF">DEH84_05010</name>
</gene>
<dbReference type="EMBL" id="CP029210">
    <property type="protein sequence ID" value="AWI52853.1"/>
    <property type="molecule type" value="Genomic_DNA"/>
</dbReference>
<feature type="transmembrane region" description="Helical" evidence="1">
    <location>
        <begin position="273"/>
        <end position="290"/>
    </location>
</feature>
<protein>
    <recommendedName>
        <fullName evidence="4">Glycosyltransferase RgtA/B/C/D-like domain-containing protein</fullName>
    </recommendedName>
</protein>
<dbReference type="OrthoDB" id="9153955at2"/>
<proteinExistence type="predicted"/>
<evidence type="ECO:0000256" key="1">
    <source>
        <dbReference type="SAM" id="Phobius"/>
    </source>
</evidence>
<feature type="transmembrane region" description="Helical" evidence="1">
    <location>
        <begin position="9"/>
        <end position="27"/>
    </location>
</feature>
<feature type="transmembrane region" description="Helical" evidence="1">
    <location>
        <begin position="302"/>
        <end position="321"/>
    </location>
</feature>
<keyword evidence="1" id="KW-0472">Membrane</keyword>
<name>A0A2U8FPB6_9BURK</name>